<proteinExistence type="predicted"/>
<reference evidence="1" key="1">
    <citation type="submission" date="2023-06" db="EMBL/GenBank/DDBJ databases">
        <title>Genomic analysis of the entomopathogenic nematode Steinernema hermaphroditum.</title>
        <authorList>
            <person name="Schwarz E.M."/>
            <person name="Heppert J.K."/>
            <person name="Baniya A."/>
            <person name="Schwartz H.T."/>
            <person name="Tan C.-H."/>
            <person name="Antoshechkin I."/>
            <person name="Sternberg P.W."/>
            <person name="Goodrich-Blair H."/>
            <person name="Dillman A.R."/>
        </authorList>
    </citation>
    <scope>NUCLEOTIDE SEQUENCE</scope>
    <source>
        <strain evidence="1">PS9179</strain>
        <tissue evidence="1">Whole animal</tissue>
    </source>
</reference>
<gene>
    <name evidence="1" type="ORF">QR680_008495</name>
</gene>
<name>A0AA39IGS7_9BILA</name>
<keyword evidence="2" id="KW-1185">Reference proteome</keyword>
<sequence length="135" mass="15437">MYITNGRIANPKNGIPCKNKWQGKSPKREFVATMGQKYSYELPKEPTVETARKASLDHCLGDATRMRSLSQDEKQEITVGTTIVTPDPMTEIELGENECEVKVKEKELVIHELFRTEPPEEFDLPDEMRPSQSHM</sequence>
<comment type="caution">
    <text evidence="1">The sequence shown here is derived from an EMBL/GenBank/DDBJ whole genome shotgun (WGS) entry which is preliminary data.</text>
</comment>
<evidence type="ECO:0000313" key="2">
    <source>
        <dbReference type="Proteomes" id="UP001175271"/>
    </source>
</evidence>
<organism evidence="1 2">
    <name type="scientific">Steinernema hermaphroditum</name>
    <dbReference type="NCBI Taxonomy" id="289476"/>
    <lineage>
        <taxon>Eukaryota</taxon>
        <taxon>Metazoa</taxon>
        <taxon>Ecdysozoa</taxon>
        <taxon>Nematoda</taxon>
        <taxon>Chromadorea</taxon>
        <taxon>Rhabditida</taxon>
        <taxon>Tylenchina</taxon>
        <taxon>Panagrolaimomorpha</taxon>
        <taxon>Strongyloidoidea</taxon>
        <taxon>Steinernematidae</taxon>
        <taxon>Steinernema</taxon>
    </lineage>
</organism>
<protein>
    <submittedName>
        <fullName evidence="1">Uncharacterized protein</fullName>
    </submittedName>
</protein>
<evidence type="ECO:0000313" key="1">
    <source>
        <dbReference type="EMBL" id="KAK0424087.1"/>
    </source>
</evidence>
<accession>A0AA39IGS7</accession>
<dbReference type="EMBL" id="JAUCMV010000001">
    <property type="protein sequence ID" value="KAK0424087.1"/>
    <property type="molecule type" value="Genomic_DNA"/>
</dbReference>
<dbReference type="Proteomes" id="UP001175271">
    <property type="component" value="Unassembled WGS sequence"/>
</dbReference>
<dbReference type="AlphaFoldDB" id="A0AA39IGS7"/>